<dbReference type="CDD" id="cd00067">
    <property type="entry name" value="GAL4"/>
    <property type="match status" value="1"/>
</dbReference>
<keyword evidence="6" id="KW-0539">Nucleus</keyword>
<evidence type="ECO:0000259" key="7">
    <source>
        <dbReference type="PROSITE" id="PS50048"/>
    </source>
</evidence>
<evidence type="ECO:0000256" key="1">
    <source>
        <dbReference type="ARBA" id="ARBA00004123"/>
    </source>
</evidence>
<evidence type="ECO:0000313" key="9">
    <source>
        <dbReference type="Proteomes" id="UP000541154"/>
    </source>
</evidence>
<dbReference type="InterPro" id="IPR050987">
    <property type="entry name" value="AtrR-like"/>
</dbReference>
<dbReference type="Proteomes" id="UP000541154">
    <property type="component" value="Unassembled WGS sequence"/>
</dbReference>
<protein>
    <recommendedName>
        <fullName evidence="7">Zn(2)-C6 fungal-type domain-containing protein</fullName>
    </recommendedName>
</protein>
<dbReference type="Pfam" id="PF04082">
    <property type="entry name" value="Fungal_trans"/>
    <property type="match status" value="1"/>
</dbReference>
<evidence type="ECO:0000256" key="6">
    <source>
        <dbReference type="ARBA" id="ARBA00023242"/>
    </source>
</evidence>
<keyword evidence="3" id="KW-0805">Transcription regulation</keyword>
<dbReference type="PANTHER" id="PTHR46910:SF37">
    <property type="entry name" value="ZN(II)2CYS6 TRANSCRIPTION FACTOR (EUROFUNG)"/>
    <property type="match status" value="1"/>
</dbReference>
<comment type="subcellular location">
    <subcellularLocation>
        <location evidence="1">Nucleus</location>
    </subcellularLocation>
</comment>
<dbReference type="Gene3D" id="4.10.240.10">
    <property type="entry name" value="Zn(2)-C6 fungal-type DNA-binding domain"/>
    <property type="match status" value="1"/>
</dbReference>
<dbReference type="SMART" id="SM00066">
    <property type="entry name" value="GAL4"/>
    <property type="match status" value="1"/>
</dbReference>
<gene>
    <name evidence="8" type="ORF">ETB97_003482</name>
</gene>
<keyword evidence="4" id="KW-0238">DNA-binding</keyword>
<dbReference type="SUPFAM" id="SSF57701">
    <property type="entry name" value="Zn2/Cys6 DNA-binding domain"/>
    <property type="match status" value="1"/>
</dbReference>
<comment type="caution">
    <text evidence="8">The sequence shown here is derived from an EMBL/GenBank/DDBJ whole genome shotgun (WGS) entry which is preliminary data.</text>
</comment>
<dbReference type="InterPro" id="IPR007219">
    <property type="entry name" value="XnlR_reg_dom"/>
</dbReference>
<keyword evidence="9" id="KW-1185">Reference proteome</keyword>
<dbReference type="PROSITE" id="PS50048">
    <property type="entry name" value="ZN2_CY6_FUNGAL_2"/>
    <property type="match status" value="1"/>
</dbReference>
<dbReference type="GO" id="GO:0006351">
    <property type="term" value="P:DNA-templated transcription"/>
    <property type="evidence" value="ECO:0007669"/>
    <property type="project" value="InterPro"/>
</dbReference>
<organism evidence="8 9">
    <name type="scientific">Petromyces alliaceus</name>
    <name type="common">Aspergillus alliaceus</name>
    <dbReference type="NCBI Taxonomy" id="209559"/>
    <lineage>
        <taxon>Eukaryota</taxon>
        <taxon>Fungi</taxon>
        <taxon>Dikarya</taxon>
        <taxon>Ascomycota</taxon>
        <taxon>Pezizomycotina</taxon>
        <taxon>Eurotiomycetes</taxon>
        <taxon>Eurotiomycetidae</taxon>
        <taxon>Eurotiales</taxon>
        <taxon>Aspergillaceae</taxon>
        <taxon>Aspergillus</taxon>
        <taxon>Aspergillus subgen. Circumdati</taxon>
    </lineage>
</organism>
<dbReference type="Pfam" id="PF00172">
    <property type="entry name" value="Zn_clus"/>
    <property type="match status" value="1"/>
</dbReference>
<keyword evidence="5" id="KW-0804">Transcription</keyword>
<dbReference type="GO" id="GO:0005634">
    <property type="term" value="C:nucleus"/>
    <property type="evidence" value="ECO:0007669"/>
    <property type="project" value="UniProtKB-SubCell"/>
</dbReference>
<dbReference type="GO" id="GO:0003677">
    <property type="term" value="F:DNA binding"/>
    <property type="evidence" value="ECO:0007669"/>
    <property type="project" value="UniProtKB-KW"/>
</dbReference>
<dbReference type="SMART" id="SM00906">
    <property type="entry name" value="Fungal_trans"/>
    <property type="match status" value="1"/>
</dbReference>
<reference evidence="8 9" key="1">
    <citation type="submission" date="2019-04" db="EMBL/GenBank/DDBJ databases">
        <title>Aspergillus burnettii sp. nov., novel species from soil in southeast Queensland.</title>
        <authorList>
            <person name="Gilchrist C.L.M."/>
            <person name="Pitt J.I."/>
            <person name="Lange L."/>
            <person name="Lacey H.J."/>
            <person name="Vuong D."/>
            <person name="Midgley D.J."/>
            <person name="Greenfield P."/>
            <person name="Bradbury M."/>
            <person name="Lacey E."/>
            <person name="Busk P.K."/>
            <person name="Pilgaard B."/>
            <person name="Chooi Y.H."/>
            <person name="Piggott A.M."/>
        </authorList>
    </citation>
    <scope>NUCLEOTIDE SEQUENCE [LARGE SCALE GENOMIC DNA]</scope>
    <source>
        <strain evidence="8 9">FRR 5400</strain>
    </source>
</reference>
<dbReference type="InterPro" id="IPR036864">
    <property type="entry name" value="Zn2-C6_fun-type_DNA-bd_sf"/>
</dbReference>
<dbReference type="GO" id="GO:0008270">
    <property type="term" value="F:zinc ion binding"/>
    <property type="evidence" value="ECO:0007669"/>
    <property type="project" value="InterPro"/>
</dbReference>
<evidence type="ECO:0000256" key="5">
    <source>
        <dbReference type="ARBA" id="ARBA00023163"/>
    </source>
</evidence>
<feature type="domain" description="Zn(2)-C6 fungal-type" evidence="7">
    <location>
        <begin position="17"/>
        <end position="47"/>
    </location>
</feature>
<keyword evidence="2" id="KW-0479">Metal-binding</keyword>
<evidence type="ECO:0000313" key="8">
    <source>
        <dbReference type="EMBL" id="KAF5858991.1"/>
    </source>
</evidence>
<dbReference type="GO" id="GO:0009893">
    <property type="term" value="P:positive regulation of metabolic process"/>
    <property type="evidence" value="ECO:0007669"/>
    <property type="project" value="UniProtKB-ARBA"/>
</dbReference>
<dbReference type="InterPro" id="IPR001138">
    <property type="entry name" value="Zn2Cys6_DnaBD"/>
</dbReference>
<dbReference type="PROSITE" id="PS00463">
    <property type="entry name" value="ZN2_CY6_FUNGAL_1"/>
    <property type="match status" value="1"/>
</dbReference>
<accession>A0A8H6E4B9</accession>
<evidence type="ECO:0000256" key="3">
    <source>
        <dbReference type="ARBA" id="ARBA00023015"/>
    </source>
</evidence>
<dbReference type="PANTHER" id="PTHR46910">
    <property type="entry name" value="TRANSCRIPTION FACTOR PDR1"/>
    <property type="match status" value="1"/>
</dbReference>
<proteinExistence type="predicted"/>
<name>A0A8H6E4B9_PETAA</name>
<evidence type="ECO:0000256" key="2">
    <source>
        <dbReference type="ARBA" id="ARBA00022723"/>
    </source>
</evidence>
<dbReference type="GO" id="GO:0000981">
    <property type="term" value="F:DNA-binding transcription factor activity, RNA polymerase II-specific"/>
    <property type="evidence" value="ECO:0007669"/>
    <property type="project" value="InterPro"/>
</dbReference>
<evidence type="ECO:0000256" key="4">
    <source>
        <dbReference type="ARBA" id="ARBA00023125"/>
    </source>
</evidence>
<dbReference type="CDD" id="cd12148">
    <property type="entry name" value="fungal_TF_MHR"/>
    <property type="match status" value="1"/>
</dbReference>
<dbReference type="EMBL" id="SPNV01000182">
    <property type="protein sequence ID" value="KAF5858991.1"/>
    <property type="molecule type" value="Genomic_DNA"/>
</dbReference>
<sequence>MDASRPLAADPIFARFACDFCRQKKLKCSREMPKCSTCRPWPGACQYSRDKSSSQSDFTSIPQRPITAAGNNMEARLQHLERTVRHLSDSVHRVFQTISSAWPRADNTQGSRVSHLSPVPDKDRLGSNLYVSPFHSFSFLRETLANIETISQPPGSPACQSAYSELQYLSTRLTTAHVHRDLGEEVAAFYVPSRPVGYRLISRFYELSNIGDTFFRAPTDEIVRQVVFEPHKVREKAWVIYLNYLLLCAASAKNEDTQEIHGFRRNVELALNDSRIFLEPREANVQALALLALHGEDYAAPNLSWMLLGHACRQAEALGLHERRHDVFNPQQQSLCLFWLLFMMDKSCALAFGRPVFLSTAIYRDLPLPDDEVLLNFHLRASSDDEIQQAPSHGFRFGAHFLMRSMELSRLTGLALDVLATGESSLAKRDVWSRLDGWYLETKRVLTEAMDAESCFSNATQLQEMALGINSIKFHYLHTLIVLLKGDELYSTFCLPSAREAISLLSSMVSNWSSIYNGVVWQLLYYPFTPFFVIFKTIIHQRRWTAAIEQDLRLLSTTVSYYAEMRSQMRLLATVCERLQRVAATFFQLAQAHVHRHFPQESAGGTVRAAEMSPMRSHEGPDQLMQQIQANKESAFNYAQSIEALPSVGVGDPNVSNYLQWLPADMATTWSSMDGIDDQGPISVHPASGSTTPKAFQSHRRMFDWFSWDAYYGGADS</sequence>
<dbReference type="AlphaFoldDB" id="A0A8H6E4B9"/>